<reference evidence="2" key="1">
    <citation type="journal article" date="2011" name="Nat. Commun.">
        <title>Effector diversification within compartments of the Leptosphaeria maculans genome affected by Repeat-Induced Point mutations.</title>
        <authorList>
            <person name="Rouxel T."/>
            <person name="Grandaubert J."/>
            <person name="Hane J.K."/>
            <person name="Hoede C."/>
            <person name="van de Wouw A.P."/>
            <person name="Couloux A."/>
            <person name="Dominguez V."/>
            <person name="Anthouard V."/>
            <person name="Bally P."/>
            <person name="Bourras S."/>
            <person name="Cozijnsen A.J."/>
            <person name="Ciuffetti L.M."/>
            <person name="Degrave A."/>
            <person name="Dilmaghani A."/>
            <person name="Duret L."/>
            <person name="Fudal I."/>
            <person name="Goodwin S.B."/>
            <person name="Gout L."/>
            <person name="Glaser N."/>
            <person name="Linglin J."/>
            <person name="Kema G.H.J."/>
            <person name="Lapalu N."/>
            <person name="Lawrence C.B."/>
            <person name="May K."/>
            <person name="Meyer M."/>
            <person name="Ollivier B."/>
            <person name="Poulain J."/>
            <person name="Schoch C.L."/>
            <person name="Simon A."/>
            <person name="Spatafora J.W."/>
            <person name="Stachowiak A."/>
            <person name="Turgeon B.G."/>
            <person name="Tyler B.M."/>
            <person name="Vincent D."/>
            <person name="Weissenbach J."/>
            <person name="Amselem J."/>
            <person name="Quesneville H."/>
            <person name="Oliver R.P."/>
            <person name="Wincker P."/>
            <person name="Balesdent M.-H."/>
            <person name="Howlett B.J."/>
        </authorList>
    </citation>
    <scope>NUCLEOTIDE SEQUENCE [LARGE SCALE GENOMIC DNA]</scope>
    <source>
        <strain evidence="2">JN3 / isolate v23.1.3 / race Av1-4-5-6-7-8</strain>
    </source>
</reference>
<protein>
    <submittedName>
        <fullName evidence="1">Predicted protein</fullName>
    </submittedName>
</protein>
<gene>
    <name evidence="1" type="ORF">LEMA_P031320.1</name>
</gene>
<keyword evidence="2" id="KW-1185">Reference proteome</keyword>
<dbReference type="OrthoDB" id="5401396at2759"/>
<name>E4ZWK4_LEPMJ</name>
<accession>E4ZWK4</accession>
<sequence>MSSSDADNAGWYNLKRVIVEGKNSNGGPKTKNFGTRLSSFTCKIKKPGKKEGAADAGAARGQPSAHHITISPAVEPIQADWNRPSPSDNTEAAYPYAMIESPPVRFLAPPPFKTGKW</sequence>
<dbReference type="HOGENOM" id="CLU_2085265_0_0_1"/>
<evidence type="ECO:0000313" key="2">
    <source>
        <dbReference type="Proteomes" id="UP000002668"/>
    </source>
</evidence>
<dbReference type="VEuPathDB" id="FungiDB:LEMA_P031320.1"/>
<evidence type="ECO:0000313" key="1">
    <source>
        <dbReference type="EMBL" id="CBX95980.1"/>
    </source>
</evidence>
<dbReference type="AlphaFoldDB" id="E4ZWK4"/>
<dbReference type="GeneID" id="13280938"/>
<dbReference type="InParanoid" id="E4ZWK4"/>
<dbReference type="EMBL" id="FP929127">
    <property type="protein sequence ID" value="CBX95980.1"/>
    <property type="molecule type" value="Genomic_DNA"/>
</dbReference>
<proteinExistence type="predicted"/>
<dbReference type="Proteomes" id="UP000002668">
    <property type="component" value="Genome"/>
</dbReference>
<organism evidence="2">
    <name type="scientific">Leptosphaeria maculans (strain JN3 / isolate v23.1.3 / race Av1-4-5-6-7-8)</name>
    <name type="common">Blackleg fungus</name>
    <name type="synonym">Phoma lingam</name>
    <dbReference type="NCBI Taxonomy" id="985895"/>
    <lineage>
        <taxon>Eukaryota</taxon>
        <taxon>Fungi</taxon>
        <taxon>Dikarya</taxon>
        <taxon>Ascomycota</taxon>
        <taxon>Pezizomycotina</taxon>
        <taxon>Dothideomycetes</taxon>
        <taxon>Pleosporomycetidae</taxon>
        <taxon>Pleosporales</taxon>
        <taxon>Pleosporineae</taxon>
        <taxon>Leptosphaeriaceae</taxon>
        <taxon>Plenodomus</taxon>
        <taxon>Plenodomus lingam/Leptosphaeria maculans species complex</taxon>
    </lineage>
</organism>